<evidence type="ECO:0000313" key="10">
    <source>
        <dbReference type="Proteomes" id="UP000177232"/>
    </source>
</evidence>
<dbReference type="InterPro" id="IPR025202">
    <property type="entry name" value="PLD-like_dom"/>
</dbReference>
<organism evidence="9 10">
    <name type="scientific">Candidatus Kaiserbacteria bacterium RIFCSPHIGHO2_02_FULL_55_17</name>
    <dbReference type="NCBI Taxonomy" id="1798496"/>
    <lineage>
        <taxon>Bacteria</taxon>
        <taxon>Candidatus Kaiseribacteriota</taxon>
    </lineage>
</organism>
<dbReference type="GO" id="GO:0004630">
    <property type="term" value="F:phospholipase D activity"/>
    <property type="evidence" value="ECO:0007669"/>
    <property type="project" value="UniProtKB-EC"/>
</dbReference>
<evidence type="ECO:0000313" key="9">
    <source>
        <dbReference type="EMBL" id="OGG64302.1"/>
    </source>
</evidence>
<comment type="catalytic activity">
    <reaction evidence="1">
        <text>a 1,2-diacyl-sn-glycero-3-phosphocholine + H2O = a 1,2-diacyl-sn-glycero-3-phosphate + choline + H(+)</text>
        <dbReference type="Rhea" id="RHEA:14445"/>
        <dbReference type="ChEBI" id="CHEBI:15354"/>
        <dbReference type="ChEBI" id="CHEBI:15377"/>
        <dbReference type="ChEBI" id="CHEBI:15378"/>
        <dbReference type="ChEBI" id="CHEBI:57643"/>
        <dbReference type="ChEBI" id="CHEBI:58608"/>
        <dbReference type="EC" id="3.1.4.4"/>
    </reaction>
</comment>
<evidence type="ECO:0000256" key="1">
    <source>
        <dbReference type="ARBA" id="ARBA00000798"/>
    </source>
</evidence>
<evidence type="ECO:0000256" key="4">
    <source>
        <dbReference type="ARBA" id="ARBA00022801"/>
    </source>
</evidence>
<dbReference type="SUPFAM" id="SSF56024">
    <property type="entry name" value="Phospholipase D/nuclease"/>
    <property type="match status" value="1"/>
</dbReference>
<dbReference type="PANTHER" id="PTHR43856">
    <property type="entry name" value="CARDIOLIPIN HYDROLASE"/>
    <property type="match status" value="1"/>
</dbReference>
<dbReference type="GO" id="GO:0016042">
    <property type="term" value="P:lipid catabolic process"/>
    <property type="evidence" value="ECO:0007669"/>
    <property type="project" value="UniProtKB-KW"/>
</dbReference>
<name>A0A1F6DTC5_9BACT</name>
<keyword evidence="4" id="KW-0378">Hydrolase</keyword>
<keyword evidence="7" id="KW-0732">Signal</keyword>
<proteinExistence type="inferred from homology"/>
<evidence type="ECO:0000256" key="3">
    <source>
        <dbReference type="ARBA" id="ARBA00012027"/>
    </source>
</evidence>
<sequence>MMRARLPRMIAALVLAFAAGGAGYTLGNGNVAAQTANVAIPAQTITAPPKDSVRVVYSLDKKQNDAELIALIDAAEDHIYFAIYTFTLPNIADALVAAKKRGVTVKGIVDSEQSRNSYGAPITEKLLAAGISVVTEKHASGNGIMHLKLLVTESAYATGSYNWTKSATTINDEVLEIGTDPALRQAYENILKKLLTAYKGNSAVQLKSGTAFVSIGTIDYTEAPRHVGEYASVRGTLVRAYTSASGTVFLDFCKNYKTCAFSGVIFADDAAQFGDLSRYEGSVVTLTGKVASYQGKAEIVLSDPNQLSN</sequence>
<protein>
    <recommendedName>
        <fullName evidence="3">phospholipase D</fullName>
        <ecNumber evidence="3">3.1.4.4</ecNumber>
    </recommendedName>
</protein>
<comment type="caution">
    <text evidence="9">The sequence shown here is derived from an EMBL/GenBank/DDBJ whole genome shotgun (WGS) entry which is preliminary data.</text>
</comment>
<accession>A0A1F6DTC5</accession>
<dbReference type="Gene3D" id="3.30.870.10">
    <property type="entry name" value="Endonuclease Chain A"/>
    <property type="match status" value="1"/>
</dbReference>
<evidence type="ECO:0000259" key="8">
    <source>
        <dbReference type="Pfam" id="PF13091"/>
    </source>
</evidence>
<dbReference type="GO" id="GO:0016891">
    <property type="term" value="F:RNA endonuclease activity producing 5'-phosphomonoesters, hydrolytic mechanism"/>
    <property type="evidence" value="ECO:0007669"/>
    <property type="project" value="TreeGrafter"/>
</dbReference>
<dbReference type="EMBL" id="MFLJ01000029">
    <property type="protein sequence ID" value="OGG64302.1"/>
    <property type="molecule type" value="Genomic_DNA"/>
</dbReference>
<dbReference type="AlphaFoldDB" id="A0A1F6DTC5"/>
<comment type="similarity">
    <text evidence="2">Belongs to the phospholipase D family.</text>
</comment>
<gene>
    <name evidence="9" type="ORF">A3C94_00595</name>
</gene>
<dbReference type="EC" id="3.1.4.4" evidence="3"/>
<dbReference type="CDD" id="cd09116">
    <property type="entry name" value="PLDc_Nuc_like"/>
    <property type="match status" value="1"/>
</dbReference>
<keyword evidence="6" id="KW-0443">Lipid metabolism</keyword>
<dbReference type="STRING" id="1798496.A3C94_00595"/>
<dbReference type="InterPro" id="IPR051406">
    <property type="entry name" value="PLD_domain"/>
</dbReference>
<evidence type="ECO:0000256" key="2">
    <source>
        <dbReference type="ARBA" id="ARBA00008664"/>
    </source>
</evidence>
<evidence type="ECO:0000256" key="6">
    <source>
        <dbReference type="ARBA" id="ARBA00023098"/>
    </source>
</evidence>
<feature type="chain" id="PRO_5009523976" description="phospholipase D" evidence="7">
    <location>
        <begin position="28"/>
        <end position="309"/>
    </location>
</feature>
<evidence type="ECO:0000256" key="5">
    <source>
        <dbReference type="ARBA" id="ARBA00022963"/>
    </source>
</evidence>
<dbReference type="Pfam" id="PF13091">
    <property type="entry name" value="PLDc_2"/>
    <property type="match status" value="1"/>
</dbReference>
<keyword evidence="5" id="KW-0442">Lipid degradation</keyword>
<dbReference type="Proteomes" id="UP000177232">
    <property type="component" value="Unassembled WGS sequence"/>
</dbReference>
<feature type="signal peptide" evidence="7">
    <location>
        <begin position="1"/>
        <end position="27"/>
    </location>
</feature>
<feature type="domain" description="Phospholipase D-like" evidence="8">
    <location>
        <begin position="68"/>
        <end position="194"/>
    </location>
</feature>
<reference evidence="9 10" key="1">
    <citation type="journal article" date="2016" name="Nat. Commun.">
        <title>Thousands of microbial genomes shed light on interconnected biogeochemical processes in an aquifer system.</title>
        <authorList>
            <person name="Anantharaman K."/>
            <person name="Brown C.T."/>
            <person name="Hug L.A."/>
            <person name="Sharon I."/>
            <person name="Castelle C.J."/>
            <person name="Probst A.J."/>
            <person name="Thomas B.C."/>
            <person name="Singh A."/>
            <person name="Wilkins M.J."/>
            <person name="Karaoz U."/>
            <person name="Brodie E.L."/>
            <person name="Williams K.H."/>
            <person name="Hubbard S.S."/>
            <person name="Banfield J.F."/>
        </authorList>
    </citation>
    <scope>NUCLEOTIDE SEQUENCE [LARGE SCALE GENOMIC DNA]</scope>
</reference>
<evidence type="ECO:0000256" key="7">
    <source>
        <dbReference type="SAM" id="SignalP"/>
    </source>
</evidence>
<dbReference type="PANTHER" id="PTHR43856:SF1">
    <property type="entry name" value="MITOCHONDRIAL CARDIOLIPIN HYDROLASE"/>
    <property type="match status" value="1"/>
</dbReference>